<dbReference type="EC" id="2.7.7.7" evidence="1"/>
<dbReference type="InterPro" id="IPR010372">
    <property type="entry name" value="DNA_pol3_delta_N"/>
</dbReference>
<dbReference type="AlphaFoldDB" id="A0A927HBP8"/>
<keyword evidence="4 11" id="KW-0548">Nucleotidyltransferase</keyword>
<dbReference type="SUPFAM" id="SSF48019">
    <property type="entry name" value="post-AAA+ oligomerization domain-like"/>
    <property type="match status" value="1"/>
</dbReference>
<dbReference type="InterPro" id="IPR027417">
    <property type="entry name" value="P-loop_NTPase"/>
</dbReference>
<name>A0A927HBP8_9BACI</name>
<evidence type="ECO:0000256" key="8">
    <source>
        <dbReference type="ARBA" id="ARBA00049244"/>
    </source>
</evidence>
<dbReference type="NCBIfam" id="TIGR01128">
    <property type="entry name" value="holA"/>
    <property type="match status" value="1"/>
</dbReference>
<evidence type="ECO:0000256" key="3">
    <source>
        <dbReference type="ARBA" id="ARBA00022679"/>
    </source>
</evidence>
<dbReference type="Pfam" id="PF21694">
    <property type="entry name" value="DNA_pol3_delta_C"/>
    <property type="match status" value="1"/>
</dbReference>
<dbReference type="Pfam" id="PF06144">
    <property type="entry name" value="DNA_pol3_delta"/>
    <property type="match status" value="1"/>
</dbReference>
<comment type="caution">
    <text evidence="11">The sequence shown here is derived from an EMBL/GenBank/DDBJ whole genome shotgun (WGS) entry which is preliminary data.</text>
</comment>
<evidence type="ECO:0000256" key="5">
    <source>
        <dbReference type="ARBA" id="ARBA00022705"/>
    </source>
</evidence>
<accession>A0A927HBP8</accession>
<keyword evidence="12" id="KW-1185">Reference proteome</keyword>
<organism evidence="11 12">
    <name type="scientific">Peribacillus faecalis</name>
    <dbReference type="NCBI Taxonomy" id="2772559"/>
    <lineage>
        <taxon>Bacteria</taxon>
        <taxon>Bacillati</taxon>
        <taxon>Bacillota</taxon>
        <taxon>Bacilli</taxon>
        <taxon>Bacillales</taxon>
        <taxon>Bacillaceae</taxon>
        <taxon>Peribacillus</taxon>
    </lineage>
</organism>
<evidence type="ECO:0000259" key="10">
    <source>
        <dbReference type="Pfam" id="PF21694"/>
    </source>
</evidence>
<evidence type="ECO:0000313" key="12">
    <source>
        <dbReference type="Proteomes" id="UP000602076"/>
    </source>
</evidence>
<dbReference type="GO" id="GO:0003887">
    <property type="term" value="F:DNA-directed DNA polymerase activity"/>
    <property type="evidence" value="ECO:0007669"/>
    <property type="project" value="UniProtKB-KW"/>
</dbReference>
<evidence type="ECO:0000256" key="1">
    <source>
        <dbReference type="ARBA" id="ARBA00012417"/>
    </source>
</evidence>
<keyword evidence="3 11" id="KW-0808">Transferase</keyword>
<dbReference type="PANTHER" id="PTHR34388:SF1">
    <property type="entry name" value="DNA POLYMERASE III SUBUNIT DELTA"/>
    <property type="match status" value="1"/>
</dbReference>
<evidence type="ECO:0000256" key="7">
    <source>
        <dbReference type="ARBA" id="ARBA00034754"/>
    </source>
</evidence>
<keyword evidence="5" id="KW-0235">DNA replication</keyword>
<dbReference type="PANTHER" id="PTHR34388">
    <property type="entry name" value="DNA POLYMERASE III SUBUNIT DELTA"/>
    <property type="match status" value="1"/>
</dbReference>
<dbReference type="GO" id="GO:0003677">
    <property type="term" value="F:DNA binding"/>
    <property type="evidence" value="ECO:0007669"/>
    <property type="project" value="InterPro"/>
</dbReference>
<dbReference type="Gene3D" id="3.40.50.300">
    <property type="entry name" value="P-loop containing nucleotide triphosphate hydrolases"/>
    <property type="match status" value="1"/>
</dbReference>
<gene>
    <name evidence="11" type="primary">holA</name>
    <name evidence="11" type="ORF">IEO70_16720</name>
</gene>
<dbReference type="Proteomes" id="UP000602076">
    <property type="component" value="Unassembled WGS sequence"/>
</dbReference>
<dbReference type="EMBL" id="JACXSI010000050">
    <property type="protein sequence ID" value="MBD3109985.1"/>
    <property type="molecule type" value="Genomic_DNA"/>
</dbReference>
<proteinExistence type="inferred from homology"/>
<reference evidence="11" key="1">
    <citation type="submission" date="2020-09" db="EMBL/GenBank/DDBJ databases">
        <title>Bacillus faecalis sp. nov., a moderately halophilic bacterium isolated from cow faeces.</title>
        <authorList>
            <person name="Jiang L."/>
            <person name="Lee J."/>
        </authorList>
    </citation>
    <scope>NUCLEOTIDE SEQUENCE</scope>
    <source>
        <strain evidence="11">AGMB 02131</strain>
    </source>
</reference>
<dbReference type="SUPFAM" id="SSF52540">
    <property type="entry name" value="P-loop containing nucleoside triphosphate hydrolases"/>
    <property type="match status" value="1"/>
</dbReference>
<evidence type="ECO:0000256" key="6">
    <source>
        <dbReference type="ARBA" id="ARBA00022932"/>
    </source>
</evidence>
<comment type="similarity">
    <text evidence="7">Belongs to the DNA polymerase HolA subunit family.</text>
</comment>
<dbReference type="InterPro" id="IPR008921">
    <property type="entry name" value="DNA_pol3_clamp-load_cplx_C"/>
</dbReference>
<evidence type="ECO:0000313" key="11">
    <source>
        <dbReference type="EMBL" id="MBD3109985.1"/>
    </source>
</evidence>
<comment type="catalytic activity">
    <reaction evidence="8">
        <text>DNA(n) + a 2'-deoxyribonucleoside 5'-triphosphate = DNA(n+1) + diphosphate</text>
        <dbReference type="Rhea" id="RHEA:22508"/>
        <dbReference type="Rhea" id="RHEA-COMP:17339"/>
        <dbReference type="Rhea" id="RHEA-COMP:17340"/>
        <dbReference type="ChEBI" id="CHEBI:33019"/>
        <dbReference type="ChEBI" id="CHEBI:61560"/>
        <dbReference type="ChEBI" id="CHEBI:173112"/>
        <dbReference type="EC" id="2.7.7.7"/>
    </reaction>
</comment>
<sequence length="340" mass="38918">MVLDVWKQLKKKQFAPLYLLYGPEGFIIKETITKIAENALEDDEAEFNISTFDLEETPLSVALEEAETFPFIGEKKLIILHNPVFLTAEKTKEKVEHNIDQLLAYLENPSPFSIVVLAAPYEKLDERKKITKQLKKHATVVEATKLKEQELERWVTEQASFHGVGIEREAVNELLSTAGQNLMLLANEIAKMALYAQEEKLITVETVTQLAVKSLEQNIFTLIDFIMNRRTAEAIELLQDLLRQNEEPIKILALMASQIRIMYVAKGLAKEGYGQQKIASHLKIHPYRVKLALEKAQYFQEQELMTFLNNVADADYKMKTGQMDKVLLLELIILRSGKTR</sequence>
<feature type="domain" description="DNA polymerase III delta N-terminal" evidence="9">
    <location>
        <begin position="18"/>
        <end position="143"/>
    </location>
</feature>
<evidence type="ECO:0000256" key="4">
    <source>
        <dbReference type="ARBA" id="ARBA00022695"/>
    </source>
</evidence>
<dbReference type="Gene3D" id="1.20.272.10">
    <property type="match status" value="1"/>
</dbReference>
<dbReference type="GO" id="GO:0006261">
    <property type="term" value="P:DNA-templated DNA replication"/>
    <property type="evidence" value="ECO:0007669"/>
    <property type="project" value="TreeGrafter"/>
</dbReference>
<keyword evidence="6" id="KW-0239">DNA-directed DNA polymerase</keyword>
<dbReference type="RefSeq" id="WP_190999520.1">
    <property type="nucleotide sequence ID" value="NZ_JACXSI010000050.1"/>
</dbReference>
<feature type="domain" description="DNA polymerase III delta subunit-like C-terminal" evidence="10">
    <location>
        <begin position="216"/>
        <end position="335"/>
    </location>
</feature>
<evidence type="ECO:0000256" key="2">
    <source>
        <dbReference type="ARBA" id="ARBA00017703"/>
    </source>
</evidence>
<evidence type="ECO:0000259" key="9">
    <source>
        <dbReference type="Pfam" id="PF06144"/>
    </source>
</evidence>
<protein>
    <recommendedName>
        <fullName evidence="2">DNA polymerase III subunit delta</fullName>
        <ecNumber evidence="1">2.7.7.7</ecNumber>
    </recommendedName>
</protein>
<dbReference type="Gene3D" id="1.10.8.60">
    <property type="match status" value="1"/>
</dbReference>
<dbReference type="GO" id="GO:0009360">
    <property type="term" value="C:DNA polymerase III complex"/>
    <property type="evidence" value="ECO:0007669"/>
    <property type="project" value="InterPro"/>
</dbReference>
<dbReference type="InterPro" id="IPR005790">
    <property type="entry name" value="DNA_polIII_delta"/>
</dbReference>
<dbReference type="InterPro" id="IPR048466">
    <property type="entry name" value="DNA_pol3_delta-like_C"/>
</dbReference>